<evidence type="ECO:0000256" key="2">
    <source>
        <dbReference type="SAM" id="Phobius"/>
    </source>
</evidence>
<dbReference type="EMBL" id="BSNT01000066">
    <property type="protein sequence ID" value="GLQ60163.1"/>
    <property type="molecule type" value="Genomic_DNA"/>
</dbReference>
<accession>A0ABQ5WJL6</accession>
<keyword evidence="2" id="KW-0812">Transmembrane</keyword>
<sequence>MGRQREAAVPRSFNLKLNIPVFIGRRYESGKRVLFATRSPIGSSRGMMNRLFFRAAVASAFMSVAALPFPALAQAVPAQLRPVDQGWVARIQDTLGQITVLQARFQQIAPDGKTVGGTATLDRPGRMRFDYDSPSPLLLVANDGKVVFQDRSVGQVTVIPLDRTPLGLLLRPDLKLSGDVTVTGFERKSGQIHLQVEKTDNPGEGNLTLVFSEAPLALLGWEVVDAQGRTTRIALSDVKTGGSVSQSLFTLPKSED</sequence>
<evidence type="ECO:0000256" key="1">
    <source>
        <dbReference type="ARBA" id="ARBA00022729"/>
    </source>
</evidence>
<evidence type="ECO:0000313" key="4">
    <source>
        <dbReference type="Proteomes" id="UP001156613"/>
    </source>
</evidence>
<dbReference type="SUPFAM" id="SSF89392">
    <property type="entry name" value="Prokaryotic lipoproteins and lipoprotein localization factors"/>
    <property type="match status" value="1"/>
</dbReference>
<dbReference type="InterPro" id="IPR029046">
    <property type="entry name" value="LolA/LolB/LppX"/>
</dbReference>
<dbReference type="CDD" id="cd16325">
    <property type="entry name" value="LolA"/>
    <property type="match status" value="1"/>
</dbReference>
<protein>
    <recommendedName>
        <fullName evidence="5">Cell envelope biogenesis protein LolA</fullName>
    </recommendedName>
</protein>
<dbReference type="Gene3D" id="2.50.20.10">
    <property type="entry name" value="Lipoprotein localisation LolA/LolB/LppX"/>
    <property type="match status" value="1"/>
</dbReference>
<dbReference type="Proteomes" id="UP001156613">
    <property type="component" value="Unassembled WGS sequence"/>
</dbReference>
<feature type="transmembrane region" description="Helical" evidence="2">
    <location>
        <begin position="51"/>
        <end position="73"/>
    </location>
</feature>
<keyword evidence="4" id="KW-1185">Reference proteome</keyword>
<keyword evidence="1" id="KW-0732">Signal</keyword>
<evidence type="ECO:0008006" key="5">
    <source>
        <dbReference type="Google" id="ProtNLM"/>
    </source>
</evidence>
<evidence type="ECO:0000313" key="3">
    <source>
        <dbReference type="EMBL" id="GLQ60163.1"/>
    </source>
</evidence>
<gene>
    <name evidence="3" type="ORF">GCM10010937_19660</name>
</gene>
<dbReference type="PANTHER" id="PTHR35869">
    <property type="entry name" value="OUTER-MEMBRANE LIPOPROTEIN CARRIER PROTEIN"/>
    <property type="match status" value="1"/>
</dbReference>
<reference evidence="4" key="1">
    <citation type="journal article" date="2019" name="Int. J. Syst. Evol. Microbiol.">
        <title>The Global Catalogue of Microorganisms (GCM) 10K type strain sequencing project: providing services to taxonomists for standard genome sequencing and annotation.</title>
        <authorList>
            <consortium name="The Broad Institute Genomics Platform"/>
            <consortium name="The Broad Institute Genome Sequencing Center for Infectious Disease"/>
            <person name="Wu L."/>
            <person name="Ma J."/>
        </authorList>
    </citation>
    <scope>NUCLEOTIDE SEQUENCE [LARGE SCALE GENOMIC DNA]</scope>
    <source>
        <strain evidence="4">NBRC 3271</strain>
    </source>
</reference>
<proteinExistence type="predicted"/>
<keyword evidence="2" id="KW-0472">Membrane</keyword>
<dbReference type="InterPro" id="IPR004564">
    <property type="entry name" value="OM_lipoprot_carrier_LolA-like"/>
</dbReference>
<comment type="caution">
    <text evidence="3">The sequence shown here is derived from an EMBL/GenBank/DDBJ whole genome shotgun (WGS) entry which is preliminary data.</text>
</comment>
<dbReference type="PANTHER" id="PTHR35869:SF1">
    <property type="entry name" value="OUTER-MEMBRANE LIPOPROTEIN CARRIER PROTEIN"/>
    <property type="match status" value="1"/>
</dbReference>
<name>A0ABQ5WJL6_GLUJA</name>
<dbReference type="Pfam" id="PF03548">
    <property type="entry name" value="LolA"/>
    <property type="match status" value="1"/>
</dbReference>
<organism evidence="3 4">
    <name type="scientific">Gluconobacter japonicus</name>
    <dbReference type="NCBI Taxonomy" id="376620"/>
    <lineage>
        <taxon>Bacteria</taxon>
        <taxon>Pseudomonadati</taxon>
        <taxon>Pseudomonadota</taxon>
        <taxon>Alphaproteobacteria</taxon>
        <taxon>Acetobacterales</taxon>
        <taxon>Acetobacteraceae</taxon>
        <taxon>Gluconobacter</taxon>
    </lineage>
</organism>
<keyword evidence="2" id="KW-1133">Transmembrane helix</keyword>